<dbReference type="Proteomes" id="UP000002212">
    <property type="component" value="Chromosome"/>
</dbReference>
<feature type="region of interest" description="Disordered" evidence="1">
    <location>
        <begin position="145"/>
        <end position="175"/>
    </location>
</feature>
<accession>C1AVA0</accession>
<dbReference type="Gene3D" id="3.30.428.10">
    <property type="entry name" value="HIT-like"/>
    <property type="match status" value="1"/>
</dbReference>
<dbReference type="KEGG" id="rop:ROP_53430"/>
<evidence type="ECO:0008006" key="4">
    <source>
        <dbReference type="Google" id="ProtNLM"/>
    </source>
</evidence>
<name>C1AVA0_RHOOB</name>
<organism evidence="2 3">
    <name type="scientific">Rhodococcus opacus (strain B4)</name>
    <dbReference type="NCBI Taxonomy" id="632772"/>
    <lineage>
        <taxon>Bacteria</taxon>
        <taxon>Bacillati</taxon>
        <taxon>Actinomycetota</taxon>
        <taxon>Actinomycetes</taxon>
        <taxon>Mycobacteriales</taxon>
        <taxon>Nocardiaceae</taxon>
        <taxon>Rhodococcus</taxon>
    </lineage>
</organism>
<dbReference type="STRING" id="632772.ROP_53430"/>
<evidence type="ECO:0000313" key="2">
    <source>
        <dbReference type="EMBL" id="BAH53590.1"/>
    </source>
</evidence>
<dbReference type="EMBL" id="AP011115">
    <property type="protein sequence ID" value="BAH53590.1"/>
    <property type="molecule type" value="Genomic_DNA"/>
</dbReference>
<dbReference type="HOGENOM" id="CLU_1692933_0_0_11"/>
<dbReference type="InterPro" id="IPR036265">
    <property type="entry name" value="HIT-like_sf"/>
</dbReference>
<gene>
    <name evidence="2" type="ordered locus">ROP_53430</name>
</gene>
<dbReference type="SUPFAM" id="SSF54197">
    <property type="entry name" value="HIT-like"/>
    <property type="match status" value="1"/>
</dbReference>
<protein>
    <recommendedName>
        <fullName evidence="4">Diadenosine tetraphosphate (Ap4A) HIT family hydrolase</fullName>
    </recommendedName>
</protein>
<sequence length="175" mass="19313">MSDNTTHPDCLMCTQEESGADAAVFRDDLWAGEIVSGMEVPGWFVLRARRHAERITGLDDAELDTLGRRARDLTAAVTEVTGAPATYLMVFGENHKHFHALIAARGDDVPADRRSGKILQLVTERADPGAAAELLPAVREAYARHASEKMRPEQHSHFLRNRLPDAPFGDQVSTR</sequence>
<evidence type="ECO:0000313" key="3">
    <source>
        <dbReference type="Proteomes" id="UP000002212"/>
    </source>
</evidence>
<reference evidence="2 3" key="1">
    <citation type="submission" date="2009-03" db="EMBL/GenBank/DDBJ databases">
        <title>Comparison of the complete genome sequences of Rhodococcus erythropolis PR4 and Rhodococcus opacus B4.</title>
        <authorList>
            <person name="Takarada H."/>
            <person name="Sekine M."/>
            <person name="Hosoyama A."/>
            <person name="Yamada R."/>
            <person name="Fujisawa T."/>
            <person name="Omata S."/>
            <person name="Shimizu A."/>
            <person name="Tsukatani N."/>
            <person name="Tanikawa S."/>
            <person name="Fujita N."/>
            <person name="Harayama S."/>
        </authorList>
    </citation>
    <scope>NUCLEOTIDE SEQUENCE [LARGE SCALE GENOMIC DNA]</scope>
    <source>
        <strain evidence="2 3">B4</strain>
    </source>
</reference>
<dbReference type="AlphaFoldDB" id="C1AVA0"/>
<feature type="compositionally biased region" description="Basic and acidic residues" evidence="1">
    <location>
        <begin position="145"/>
        <end position="156"/>
    </location>
</feature>
<proteinExistence type="predicted"/>
<dbReference type="RefSeq" id="WP_015889091.1">
    <property type="nucleotide sequence ID" value="NC_012522.1"/>
</dbReference>
<evidence type="ECO:0000256" key="1">
    <source>
        <dbReference type="SAM" id="MobiDB-lite"/>
    </source>
</evidence>
<dbReference type="PATRIC" id="fig|632772.20.peg.5573"/>